<dbReference type="SUPFAM" id="SSF57756">
    <property type="entry name" value="Retrovirus zinc finger-like domains"/>
    <property type="match status" value="1"/>
</dbReference>
<evidence type="ECO:0000313" key="4">
    <source>
        <dbReference type="EMBL" id="PVH33699.1"/>
    </source>
</evidence>
<feature type="compositionally biased region" description="Basic residues" evidence="2">
    <location>
        <begin position="104"/>
        <end position="117"/>
    </location>
</feature>
<name>A0A2T8I7P8_9POAL</name>
<accession>A0A2T8I7P8</accession>
<keyword evidence="1" id="KW-0862">Zinc</keyword>
<dbReference type="GO" id="GO:0008270">
    <property type="term" value="F:zinc ion binding"/>
    <property type="evidence" value="ECO:0007669"/>
    <property type="project" value="UniProtKB-KW"/>
</dbReference>
<evidence type="ECO:0000256" key="1">
    <source>
        <dbReference type="PROSITE-ProRule" id="PRU00047"/>
    </source>
</evidence>
<dbReference type="AlphaFoldDB" id="A0A2T8I7P8"/>
<evidence type="ECO:0000259" key="3">
    <source>
        <dbReference type="PROSITE" id="PS50158"/>
    </source>
</evidence>
<feature type="domain" description="CCHC-type" evidence="3">
    <location>
        <begin position="49"/>
        <end position="64"/>
    </location>
</feature>
<feature type="compositionally biased region" description="Basic residues" evidence="2">
    <location>
        <begin position="128"/>
        <end position="145"/>
    </location>
</feature>
<keyword evidence="1" id="KW-0863">Zinc-finger</keyword>
<reference evidence="4" key="1">
    <citation type="submission" date="2018-04" db="EMBL/GenBank/DDBJ databases">
        <title>WGS assembly of Panicum hallii.</title>
        <authorList>
            <person name="Lovell J."/>
            <person name="Jenkins J."/>
            <person name="Lowry D."/>
            <person name="Mamidi S."/>
            <person name="Sreedasyam A."/>
            <person name="Weng X."/>
            <person name="Barry K."/>
            <person name="Bonette J."/>
            <person name="Campitelli B."/>
            <person name="Daum C."/>
            <person name="Gordon S."/>
            <person name="Gould B."/>
            <person name="Lipzen A."/>
            <person name="Macqueen A."/>
            <person name="Palacio-Mejia J."/>
            <person name="Plott C."/>
            <person name="Shakirov E."/>
            <person name="Shu S."/>
            <person name="Yoshinaga Y."/>
            <person name="Zane M."/>
            <person name="Rokhsar D."/>
            <person name="Grimwood J."/>
            <person name="Schmutz J."/>
            <person name="Juenger T."/>
        </authorList>
    </citation>
    <scope>NUCLEOTIDE SEQUENCE [LARGE SCALE GENOMIC DNA]</scope>
    <source>
        <strain evidence="4">FIL2</strain>
    </source>
</reference>
<evidence type="ECO:0000256" key="2">
    <source>
        <dbReference type="SAM" id="MobiDB-lite"/>
    </source>
</evidence>
<dbReference type="EMBL" id="CM008053">
    <property type="protein sequence ID" value="PVH33699.1"/>
    <property type="molecule type" value="Genomic_DNA"/>
</dbReference>
<feature type="region of interest" description="Disordered" evidence="2">
    <location>
        <begin position="65"/>
        <end position="173"/>
    </location>
</feature>
<dbReference type="Proteomes" id="UP000243499">
    <property type="component" value="Chromosome 8"/>
</dbReference>
<dbReference type="GO" id="GO:0003676">
    <property type="term" value="F:nucleic acid binding"/>
    <property type="evidence" value="ECO:0007669"/>
    <property type="project" value="InterPro"/>
</dbReference>
<dbReference type="PROSITE" id="PS50158">
    <property type="entry name" value="ZF_CCHC"/>
    <property type="match status" value="1"/>
</dbReference>
<dbReference type="InterPro" id="IPR036875">
    <property type="entry name" value="Znf_CCHC_sf"/>
</dbReference>
<dbReference type="InterPro" id="IPR001878">
    <property type="entry name" value="Znf_CCHC"/>
</dbReference>
<gene>
    <name evidence="4" type="ORF">PAHAL_8G048500</name>
</gene>
<dbReference type="Gramene" id="PVH33699">
    <property type="protein sequence ID" value="PVH33699"/>
    <property type="gene ID" value="PAHAL_8G048500"/>
</dbReference>
<organism evidence="4">
    <name type="scientific">Panicum hallii</name>
    <dbReference type="NCBI Taxonomy" id="206008"/>
    <lineage>
        <taxon>Eukaryota</taxon>
        <taxon>Viridiplantae</taxon>
        <taxon>Streptophyta</taxon>
        <taxon>Embryophyta</taxon>
        <taxon>Tracheophyta</taxon>
        <taxon>Spermatophyta</taxon>
        <taxon>Magnoliopsida</taxon>
        <taxon>Liliopsida</taxon>
        <taxon>Poales</taxon>
        <taxon>Poaceae</taxon>
        <taxon>PACMAD clade</taxon>
        <taxon>Panicoideae</taxon>
        <taxon>Panicodae</taxon>
        <taxon>Paniceae</taxon>
        <taxon>Panicinae</taxon>
        <taxon>Panicum</taxon>
        <taxon>Panicum sect. Panicum</taxon>
    </lineage>
</organism>
<protein>
    <recommendedName>
        <fullName evidence="3">CCHC-type domain-containing protein</fullName>
    </recommendedName>
</protein>
<sequence>MVPPMRDKTLLPMVDLGYKLYPPKQKRAAGRPKVTRIRGFLEPGRKTVRCKRCGGLGHFQKTCKIAEASDEDTSDATPQPKRKRTSDEGQTSKKRKNSKEQKGASKKKKKTAPKKKASNKENNTPTPAKKKTTPKKKRKTPKKKKALAESSAPPPKVIKKLSDYLKDLSLPSE</sequence>
<proteinExistence type="predicted"/>
<keyword evidence="1" id="KW-0479">Metal-binding</keyword>